<dbReference type="PROSITE" id="PS51257">
    <property type="entry name" value="PROKAR_LIPOPROTEIN"/>
    <property type="match status" value="1"/>
</dbReference>
<name>A0A059ZZ72_ACICK</name>
<evidence type="ECO:0000313" key="1">
    <source>
        <dbReference type="EMBL" id="AIA55212.1"/>
    </source>
</evidence>
<reference evidence="1 2" key="1">
    <citation type="journal article" date="2009" name="J. Bacteriol.">
        <title>Draft genome sequence of the extremely acidophilic bacterium Acidithiobacillus caldus ATCC 51756 reveals metabolic versatility in the genus Acidithiobacillus.</title>
        <authorList>
            <person name="Valdes J."/>
            <person name="Quatrini R."/>
            <person name="Hallberg K."/>
            <person name="Dopson M."/>
            <person name="Valenzuela P.D."/>
            <person name="Holmes D.S."/>
        </authorList>
    </citation>
    <scope>NUCLEOTIDE SEQUENCE [LARGE SCALE GENOMIC DNA]</scope>
    <source>
        <strain evidence="2">ATCC 51756 / DSM 8584 / KU</strain>
    </source>
</reference>
<dbReference type="HOGENOM" id="CLU_218577_0_0_6"/>
<accession>A0A059ZZ72</accession>
<sequence length="42" mass="4513">MKRTEWSCVEGMGNSVIVHSIGCGCHEEAPRFVVNGLAACAY</sequence>
<organism evidence="1 2">
    <name type="scientific">Acidithiobacillus caldus (strain ATCC 51756 / DSM 8584 / KU)</name>
    <dbReference type="NCBI Taxonomy" id="637389"/>
    <lineage>
        <taxon>Bacteria</taxon>
        <taxon>Pseudomonadati</taxon>
        <taxon>Pseudomonadota</taxon>
        <taxon>Acidithiobacillia</taxon>
        <taxon>Acidithiobacillales</taxon>
        <taxon>Acidithiobacillaceae</taxon>
        <taxon>Acidithiobacillus</taxon>
    </lineage>
</organism>
<dbReference type="KEGG" id="acz:Acaty_c1345"/>
<proteinExistence type="predicted"/>
<dbReference type="AlphaFoldDB" id="A0A059ZZ72"/>
<dbReference type="Proteomes" id="UP000005522">
    <property type="component" value="Chromosome"/>
</dbReference>
<protein>
    <submittedName>
        <fullName evidence="1">Uncharacterized protein</fullName>
    </submittedName>
</protein>
<evidence type="ECO:0000313" key="2">
    <source>
        <dbReference type="Proteomes" id="UP000005522"/>
    </source>
</evidence>
<dbReference type="EMBL" id="CP005986">
    <property type="protein sequence ID" value="AIA55212.1"/>
    <property type="molecule type" value="Genomic_DNA"/>
</dbReference>
<gene>
    <name evidence="1" type="ORF">Acaty_c1345</name>
</gene>